<dbReference type="SUPFAM" id="SSF52540">
    <property type="entry name" value="P-loop containing nucleoside triphosphate hydrolases"/>
    <property type="match status" value="1"/>
</dbReference>
<accession>A0A1G9XXV7</accession>
<feature type="domain" description="DNA polymerase III delta subunit-like C-terminal" evidence="10">
    <location>
        <begin position="221"/>
        <end position="337"/>
    </location>
</feature>
<dbReference type="STRING" id="482461.SAMN05216244_3993"/>
<dbReference type="EC" id="2.7.7.7" evidence="1"/>
<dbReference type="SUPFAM" id="SSF48019">
    <property type="entry name" value="post-AAA+ oligomerization domain-like"/>
    <property type="match status" value="1"/>
</dbReference>
<protein>
    <recommendedName>
        <fullName evidence="2">DNA polymerase III subunit delta</fullName>
        <ecNumber evidence="1">2.7.7.7</ecNumber>
    </recommendedName>
</protein>
<evidence type="ECO:0000313" key="12">
    <source>
        <dbReference type="Proteomes" id="UP000182347"/>
    </source>
</evidence>
<dbReference type="GO" id="GO:0003887">
    <property type="term" value="F:DNA-directed DNA polymerase activity"/>
    <property type="evidence" value="ECO:0007669"/>
    <property type="project" value="UniProtKB-KW"/>
</dbReference>
<keyword evidence="4" id="KW-0548">Nucleotidyltransferase</keyword>
<dbReference type="CDD" id="cd18138">
    <property type="entry name" value="HLD_clamp_pol_III_delta"/>
    <property type="match status" value="1"/>
</dbReference>
<dbReference type="Pfam" id="PF06144">
    <property type="entry name" value="DNA_pol3_delta"/>
    <property type="match status" value="1"/>
</dbReference>
<keyword evidence="5" id="KW-0235">DNA replication</keyword>
<dbReference type="InterPro" id="IPR005790">
    <property type="entry name" value="DNA_polIII_delta"/>
</dbReference>
<name>A0A1G9XXV7_9BACI</name>
<dbReference type="Gene3D" id="1.20.272.10">
    <property type="match status" value="1"/>
</dbReference>
<proteinExistence type="inferred from homology"/>
<gene>
    <name evidence="11" type="ORF">SAMN05216244_3993</name>
</gene>
<dbReference type="AlphaFoldDB" id="A0A1G9XXV7"/>
<evidence type="ECO:0000256" key="7">
    <source>
        <dbReference type="ARBA" id="ARBA00034754"/>
    </source>
</evidence>
<dbReference type="GO" id="GO:0009360">
    <property type="term" value="C:DNA polymerase III complex"/>
    <property type="evidence" value="ECO:0007669"/>
    <property type="project" value="InterPro"/>
</dbReference>
<evidence type="ECO:0000256" key="8">
    <source>
        <dbReference type="ARBA" id="ARBA00049244"/>
    </source>
</evidence>
<dbReference type="Pfam" id="PF21694">
    <property type="entry name" value="DNA_pol3_delta_C"/>
    <property type="match status" value="1"/>
</dbReference>
<evidence type="ECO:0000256" key="4">
    <source>
        <dbReference type="ARBA" id="ARBA00022695"/>
    </source>
</evidence>
<dbReference type="InterPro" id="IPR027417">
    <property type="entry name" value="P-loop_NTPase"/>
</dbReference>
<feature type="domain" description="DNA polymerase III delta N-terminal" evidence="9">
    <location>
        <begin position="19"/>
        <end position="145"/>
    </location>
</feature>
<evidence type="ECO:0000256" key="3">
    <source>
        <dbReference type="ARBA" id="ARBA00022679"/>
    </source>
</evidence>
<comment type="similarity">
    <text evidence="7">Belongs to the DNA polymerase HolA subunit family.</text>
</comment>
<dbReference type="Proteomes" id="UP000182347">
    <property type="component" value="Unassembled WGS sequence"/>
</dbReference>
<sequence length="350" mass="40247">MNYFDVLKEIKNKHFSPVYLLYGTESYLIQDIRQQLLLNALTEEERETGVTTYDLTETSIQEVIEDAETYPFFSERKVIMANNAVFLKAKPDKVAVEHNLDALQTYLSTPAEYTILLITAPYEKIDERKKVTKTLKQQSAFIECQPVKEWDLPKWIESLAKSAGVEIDEDAFDIIGQEMGTNLLMLKQEIDKLALYTGGEGRITKEITEQLIAHNATTSGLKLVDAVIEKDLSKAVHIYKDLEKANEDAIALLALLASQFRTVMHVKVLQKKGYSQKQMAQQLKVHPYVVKMSQKREKSFTLDELQQIIHLFTETDTQIKQGKMDKSLSFELLLYQLIHHRQNKKLSTDR</sequence>
<dbReference type="InterPro" id="IPR008921">
    <property type="entry name" value="DNA_pol3_clamp-load_cplx_C"/>
</dbReference>
<dbReference type="GO" id="GO:0003677">
    <property type="term" value="F:DNA binding"/>
    <property type="evidence" value="ECO:0007669"/>
    <property type="project" value="InterPro"/>
</dbReference>
<dbReference type="OrthoDB" id="9775929at2"/>
<evidence type="ECO:0000259" key="9">
    <source>
        <dbReference type="Pfam" id="PF06144"/>
    </source>
</evidence>
<organism evidence="11 12">
    <name type="scientific">Sediminibacillus halophilus</name>
    <dbReference type="NCBI Taxonomy" id="482461"/>
    <lineage>
        <taxon>Bacteria</taxon>
        <taxon>Bacillati</taxon>
        <taxon>Bacillota</taxon>
        <taxon>Bacilli</taxon>
        <taxon>Bacillales</taxon>
        <taxon>Bacillaceae</taxon>
        <taxon>Sediminibacillus</taxon>
    </lineage>
</organism>
<comment type="catalytic activity">
    <reaction evidence="8">
        <text>DNA(n) + a 2'-deoxyribonucleoside 5'-triphosphate = DNA(n+1) + diphosphate</text>
        <dbReference type="Rhea" id="RHEA:22508"/>
        <dbReference type="Rhea" id="RHEA-COMP:17339"/>
        <dbReference type="Rhea" id="RHEA-COMP:17340"/>
        <dbReference type="ChEBI" id="CHEBI:33019"/>
        <dbReference type="ChEBI" id="CHEBI:61560"/>
        <dbReference type="ChEBI" id="CHEBI:173112"/>
        <dbReference type="EC" id="2.7.7.7"/>
    </reaction>
</comment>
<evidence type="ECO:0000259" key="10">
    <source>
        <dbReference type="Pfam" id="PF21694"/>
    </source>
</evidence>
<dbReference type="Gene3D" id="3.40.50.300">
    <property type="entry name" value="P-loop containing nucleotide triphosphate hydrolases"/>
    <property type="match status" value="1"/>
</dbReference>
<keyword evidence="6" id="KW-0239">DNA-directed DNA polymerase</keyword>
<dbReference type="PANTHER" id="PTHR34388">
    <property type="entry name" value="DNA POLYMERASE III SUBUNIT DELTA"/>
    <property type="match status" value="1"/>
</dbReference>
<evidence type="ECO:0000256" key="2">
    <source>
        <dbReference type="ARBA" id="ARBA00017703"/>
    </source>
</evidence>
<dbReference type="InterPro" id="IPR048466">
    <property type="entry name" value="DNA_pol3_delta-like_C"/>
</dbReference>
<evidence type="ECO:0000256" key="1">
    <source>
        <dbReference type="ARBA" id="ARBA00012417"/>
    </source>
</evidence>
<reference evidence="12" key="1">
    <citation type="submission" date="2016-10" db="EMBL/GenBank/DDBJ databases">
        <authorList>
            <person name="Varghese N."/>
            <person name="Submissions S."/>
        </authorList>
    </citation>
    <scope>NUCLEOTIDE SEQUENCE [LARGE SCALE GENOMIC DNA]</scope>
    <source>
        <strain evidence="12">CGMCC 1.6199</strain>
    </source>
</reference>
<dbReference type="InterPro" id="IPR010372">
    <property type="entry name" value="DNA_pol3_delta_N"/>
</dbReference>
<dbReference type="PANTHER" id="PTHR34388:SF1">
    <property type="entry name" value="DNA POLYMERASE III SUBUNIT DELTA"/>
    <property type="match status" value="1"/>
</dbReference>
<evidence type="ECO:0000313" key="11">
    <source>
        <dbReference type="EMBL" id="SDN01093.1"/>
    </source>
</evidence>
<keyword evidence="3" id="KW-0808">Transferase</keyword>
<keyword evidence="12" id="KW-1185">Reference proteome</keyword>
<dbReference type="RefSeq" id="WP_074600956.1">
    <property type="nucleotide sequence ID" value="NZ_FNHF01000007.1"/>
</dbReference>
<evidence type="ECO:0000256" key="5">
    <source>
        <dbReference type="ARBA" id="ARBA00022705"/>
    </source>
</evidence>
<evidence type="ECO:0000256" key="6">
    <source>
        <dbReference type="ARBA" id="ARBA00022932"/>
    </source>
</evidence>
<dbReference type="EMBL" id="FNHF01000007">
    <property type="protein sequence ID" value="SDN01093.1"/>
    <property type="molecule type" value="Genomic_DNA"/>
</dbReference>
<dbReference type="GO" id="GO:0006261">
    <property type="term" value="P:DNA-templated DNA replication"/>
    <property type="evidence" value="ECO:0007669"/>
    <property type="project" value="TreeGrafter"/>
</dbReference>
<dbReference type="Gene3D" id="1.10.8.60">
    <property type="match status" value="1"/>
</dbReference>
<dbReference type="NCBIfam" id="TIGR01128">
    <property type="entry name" value="holA"/>
    <property type="match status" value="1"/>
</dbReference>